<dbReference type="STRING" id="630515.SAMN04489812_3026"/>
<feature type="compositionally biased region" description="Low complexity" evidence="1">
    <location>
        <begin position="650"/>
        <end position="664"/>
    </location>
</feature>
<organism evidence="3 4">
    <name type="scientific">Microlunatus soli</name>
    <dbReference type="NCBI Taxonomy" id="630515"/>
    <lineage>
        <taxon>Bacteria</taxon>
        <taxon>Bacillati</taxon>
        <taxon>Actinomycetota</taxon>
        <taxon>Actinomycetes</taxon>
        <taxon>Propionibacteriales</taxon>
        <taxon>Propionibacteriaceae</taxon>
        <taxon>Microlunatus</taxon>
    </lineage>
</organism>
<feature type="region of interest" description="Disordered" evidence="1">
    <location>
        <begin position="644"/>
        <end position="664"/>
    </location>
</feature>
<name>A0A1H1V238_9ACTN</name>
<sequence length="680" mass="68747">MLFKDAPLRRSDRRRRWLRPVAVSAAAVLALSCSGLDRASAEPDPADEAQAAASVIDVSTLQQALAGAGSTAASTSNPGPDQDALNAGVLGDKTIDLGGGVSVPVSELVDFGKGGAIGSASEVSSPGDAHAVSGLVAEGGSVTLSGDDASFAPATVDLLKLADKAGENAITNAAIDQLELQLGAFGSEVTAENGTISDPDGVGGAGQYRIGQADLLVQSPAIKDAANGIYGAVGSVDDEVESIVSDKLDPGSVTGLLGAVPGVPEPKITVESDMQDEIFADLLAKPITSTNKLITIDFSTGQLQVHLDQLAHNGINNMDPNSELLTSKTYPLIAETVHDMMRDITNRIVGSVDGALGSVTVNLQFTKTFGPDDVLDVTWPVNLRQAVNGDFPAAVDNSSGPTGGTLGNSLTTVINTLGVTAAPIFKPVYDFILSDDGDHIFDLAINDIKLGITTSIVNAIKPAFDALNGFVSVQANHQQAITCTPGTGSEPALAGVGISAISLGLAGDTGRLNFGNSGVRVSPDVCASTGVTGDDADSEQPTGTGNADVNVGGTVTTVQGQPVTFGVNVDSDADIDPATIGLVGPDGKKVTELSTDQGSWTVDTEHGTVTFEPAGDLTGTVEPVKIVVEDVDGNVSTANATVQVSGEATDQQQSADSQVSVDGSSDGLLGSLLGTVSGLI</sequence>
<dbReference type="Proteomes" id="UP000199103">
    <property type="component" value="Chromosome I"/>
</dbReference>
<dbReference type="OrthoDB" id="5035198at2"/>
<reference evidence="3 4" key="1">
    <citation type="submission" date="2016-10" db="EMBL/GenBank/DDBJ databases">
        <authorList>
            <person name="de Groot N.N."/>
        </authorList>
    </citation>
    <scope>NUCLEOTIDE SEQUENCE [LARGE SCALE GENOMIC DNA]</scope>
    <source>
        <strain evidence="3 4">DSM 21800</strain>
    </source>
</reference>
<dbReference type="Pfam" id="PF19076">
    <property type="entry name" value="CshA_repeat"/>
    <property type="match status" value="1"/>
</dbReference>
<dbReference type="AlphaFoldDB" id="A0A1H1V238"/>
<feature type="region of interest" description="Disordered" evidence="1">
    <location>
        <begin position="530"/>
        <end position="550"/>
    </location>
</feature>
<evidence type="ECO:0000256" key="1">
    <source>
        <dbReference type="SAM" id="MobiDB-lite"/>
    </source>
</evidence>
<dbReference type="InterPro" id="IPR047900">
    <property type="entry name" value="Choice_anch_G"/>
</dbReference>
<accession>A0A1H1V238</accession>
<evidence type="ECO:0000259" key="2">
    <source>
        <dbReference type="Pfam" id="PF19076"/>
    </source>
</evidence>
<evidence type="ECO:0000313" key="4">
    <source>
        <dbReference type="Proteomes" id="UP000199103"/>
    </source>
</evidence>
<dbReference type="PROSITE" id="PS51257">
    <property type="entry name" value="PROKAR_LIPOPROTEIN"/>
    <property type="match status" value="1"/>
</dbReference>
<dbReference type="RefSeq" id="WP_091526061.1">
    <property type="nucleotide sequence ID" value="NZ_LT629772.1"/>
</dbReference>
<dbReference type="NCBIfam" id="NF033766">
    <property type="entry name" value="choice_anch_G"/>
    <property type="match status" value="1"/>
</dbReference>
<protein>
    <submittedName>
        <fullName evidence="3">CshA-type fibril repeat-containing protein</fullName>
    </submittedName>
</protein>
<dbReference type="EMBL" id="LT629772">
    <property type="protein sequence ID" value="SDS78581.1"/>
    <property type="molecule type" value="Genomic_DNA"/>
</dbReference>
<dbReference type="InterPro" id="IPR026395">
    <property type="entry name" value="CshA_fibril"/>
</dbReference>
<proteinExistence type="predicted"/>
<keyword evidence="4" id="KW-1185">Reference proteome</keyword>
<evidence type="ECO:0000313" key="3">
    <source>
        <dbReference type="EMBL" id="SDS78581.1"/>
    </source>
</evidence>
<gene>
    <name evidence="3" type="ORF">SAMN04489812_3026</name>
</gene>
<feature type="domain" description="CshA" evidence="2">
    <location>
        <begin position="553"/>
        <end position="644"/>
    </location>
</feature>